<evidence type="ECO:0000256" key="3">
    <source>
        <dbReference type="ARBA" id="ARBA00023239"/>
    </source>
</evidence>
<reference evidence="5 6" key="1">
    <citation type="submission" date="2019-06" db="EMBL/GenBank/DDBJ databases">
        <title>Genomic Encyclopedia of Archaeal and Bacterial Type Strains, Phase II (KMG-II): from individual species to whole genera.</title>
        <authorList>
            <person name="Goeker M."/>
        </authorList>
    </citation>
    <scope>NUCLEOTIDE SEQUENCE [LARGE SCALE GENOMIC DNA]</scope>
    <source>
        <strain evidence="5 6">DSM 7270</strain>
    </source>
</reference>
<dbReference type="Proteomes" id="UP000316993">
    <property type="component" value="Unassembled WGS sequence"/>
</dbReference>
<comment type="similarity">
    <text evidence="1">Belongs to the HpcH/HpaI aldolase family.</text>
</comment>
<dbReference type="NCBIfam" id="TIGR02311">
    <property type="entry name" value="HpaI"/>
    <property type="match status" value="1"/>
</dbReference>
<dbReference type="GO" id="GO:0005737">
    <property type="term" value="C:cytoplasm"/>
    <property type="evidence" value="ECO:0007669"/>
    <property type="project" value="TreeGrafter"/>
</dbReference>
<comment type="caution">
    <text evidence="5">The sequence shown here is derived from an EMBL/GenBank/DDBJ whole genome shotgun (WGS) entry which is preliminary data.</text>
</comment>
<protein>
    <submittedName>
        <fullName evidence="5">2,4-dihydroxyhept-2-enedioate aldolase</fullName>
    </submittedName>
</protein>
<evidence type="ECO:0000313" key="5">
    <source>
        <dbReference type="EMBL" id="TQM99273.1"/>
    </source>
</evidence>
<evidence type="ECO:0000259" key="4">
    <source>
        <dbReference type="Pfam" id="PF03328"/>
    </source>
</evidence>
<dbReference type="EMBL" id="VFPV01000004">
    <property type="protein sequence ID" value="TQM99273.1"/>
    <property type="molecule type" value="Genomic_DNA"/>
</dbReference>
<name>A0A543KW15_9BURK</name>
<dbReference type="Pfam" id="PF03328">
    <property type="entry name" value="HpcH_HpaI"/>
    <property type="match status" value="1"/>
</dbReference>
<dbReference type="PANTHER" id="PTHR30502:SF0">
    <property type="entry name" value="PHOSPHOENOLPYRUVATE CARBOXYLASE FAMILY PROTEIN"/>
    <property type="match status" value="1"/>
</dbReference>
<dbReference type="Gene3D" id="3.20.20.60">
    <property type="entry name" value="Phosphoenolpyruvate-binding domains"/>
    <property type="match status" value="1"/>
</dbReference>
<feature type="domain" description="HpcH/HpaI aldolase/citrate lyase" evidence="4">
    <location>
        <begin position="22"/>
        <end position="260"/>
    </location>
</feature>
<dbReference type="InterPro" id="IPR015813">
    <property type="entry name" value="Pyrv/PenolPyrv_kinase-like_dom"/>
</dbReference>
<dbReference type="GO" id="GO:0046872">
    <property type="term" value="F:metal ion binding"/>
    <property type="evidence" value="ECO:0007669"/>
    <property type="project" value="UniProtKB-KW"/>
</dbReference>
<accession>A0A543KW15</accession>
<keyword evidence="2" id="KW-0479">Metal-binding</keyword>
<evidence type="ECO:0000313" key="6">
    <source>
        <dbReference type="Proteomes" id="UP000316993"/>
    </source>
</evidence>
<dbReference type="SUPFAM" id="SSF51621">
    <property type="entry name" value="Phosphoenolpyruvate/pyruvate domain"/>
    <property type="match status" value="1"/>
</dbReference>
<keyword evidence="3" id="KW-0456">Lyase</keyword>
<dbReference type="FunFam" id="3.20.20.60:FF:000004">
    <property type="entry name" value="5-keto-4-deoxy-D-glucarate aldolase"/>
    <property type="match status" value="1"/>
</dbReference>
<dbReference type="InterPro" id="IPR012689">
    <property type="entry name" value="HpaI"/>
</dbReference>
<evidence type="ECO:0000256" key="1">
    <source>
        <dbReference type="ARBA" id="ARBA00005568"/>
    </source>
</evidence>
<dbReference type="InterPro" id="IPR040442">
    <property type="entry name" value="Pyrv_kinase-like_dom_sf"/>
</dbReference>
<dbReference type="InterPro" id="IPR005000">
    <property type="entry name" value="Aldolase/citrate-lyase_domain"/>
</dbReference>
<dbReference type="AlphaFoldDB" id="A0A543KW15"/>
<dbReference type="InterPro" id="IPR050251">
    <property type="entry name" value="HpcH-HpaI_aldolase"/>
</dbReference>
<dbReference type="PANTHER" id="PTHR30502">
    <property type="entry name" value="2-KETO-3-DEOXY-L-RHAMNONATE ALDOLASE"/>
    <property type="match status" value="1"/>
</dbReference>
<evidence type="ECO:0000256" key="2">
    <source>
        <dbReference type="ARBA" id="ARBA00022723"/>
    </source>
</evidence>
<organism evidence="5 6">
    <name type="scientific">Acidovorax temperans</name>
    <dbReference type="NCBI Taxonomy" id="80878"/>
    <lineage>
        <taxon>Bacteria</taxon>
        <taxon>Pseudomonadati</taxon>
        <taxon>Pseudomonadota</taxon>
        <taxon>Betaproteobacteria</taxon>
        <taxon>Burkholderiales</taxon>
        <taxon>Comamonadaceae</taxon>
        <taxon>Acidovorax</taxon>
    </lineage>
</organism>
<proteinExistence type="inferred from homology"/>
<sequence length="283" mass="29987">MERKLQTPTNRFKQAMAQRQAQIGLWLGLADAYSAEILAGTGYDWLLVDGEHAPNDLRSILHQLQAIASAASATSALPPGAQPPHPVARVPVGDTALIKQYLDLGVQTLLVPMVDTAEQAQQLVRATRYAPEGVRGMGSALARSSRWQAYPQYVHEANQQICLLVQAETVEAMNNLDAIAATPGVDGVFIGPADLSASMGHPGNPGHPEVQAAIHDGIARILRAGKAPGILATTESQARQWLAAGALFVAVGVDTMLLVSAAQDLLARFRTETATPAVRPLGY</sequence>
<dbReference type="GO" id="GO:0010124">
    <property type="term" value="P:phenylacetate catabolic process"/>
    <property type="evidence" value="ECO:0007669"/>
    <property type="project" value="InterPro"/>
</dbReference>
<dbReference type="GO" id="GO:0016832">
    <property type="term" value="F:aldehyde-lyase activity"/>
    <property type="evidence" value="ECO:0007669"/>
    <property type="project" value="UniProtKB-ARBA"/>
</dbReference>
<gene>
    <name evidence="5" type="ORF">BDD18_3924</name>
</gene>